<comment type="caution">
    <text evidence="4">The sequence shown here is derived from an EMBL/GenBank/DDBJ whole genome shotgun (WGS) entry which is preliminary data.</text>
</comment>
<accession>A0A5C8IN96</accession>
<dbReference type="SUPFAM" id="SSF56925">
    <property type="entry name" value="OMPA-like"/>
    <property type="match status" value="1"/>
</dbReference>
<dbReference type="EMBL" id="VRTY01000155">
    <property type="protein sequence ID" value="TXK22476.1"/>
    <property type="molecule type" value="Genomic_DNA"/>
</dbReference>
<dbReference type="AlphaFoldDB" id="A0A5C8IN96"/>
<organism evidence="4 5">
    <name type="scientific">Pontibacter qinzhouensis</name>
    <dbReference type="NCBI Taxonomy" id="2603253"/>
    <lineage>
        <taxon>Bacteria</taxon>
        <taxon>Pseudomonadati</taxon>
        <taxon>Bacteroidota</taxon>
        <taxon>Cytophagia</taxon>
        <taxon>Cytophagales</taxon>
        <taxon>Hymenobacteraceae</taxon>
        <taxon>Pontibacter</taxon>
    </lineage>
</organism>
<protein>
    <submittedName>
        <fullName evidence="4">Porin family protein</fullName>
    </submittedName>
</protein>
<evidence type="ECO:0000256" key="1">
    <source>
        <dbReference type="ARBA" id="ARBA00022729"/>
    </source>
</evidence>
<sequence>MMKPFLLTLALAVICSTATFGQTEKGSKMLGGTGNLGFSDGISVTVQPSIGFFVADNFAIGSALGLYYYNRDDIRQNGIAIQPFIRYYIGESMPIRPFVEASGGYMTSKTKYSYSGNSFEQKYNNGFFGAGVGAAYFLTNQVGLEAMLYYRTSEDRGLINYQGNSRLGISFGFQIYLPGSSAK</sequence>
<evidence type="ECO:0000313" key="5">
    <source>
        <dbReference type="Proteomes" id="UP000321926"/>
    </source>
</evidence>
<gene>
    <name evidence="4" type="ORF">FVR03_22980</name>
</gene>
<dbReference type="OrthoDB" id="945117at2"/>
<dbReference type="Gene3D" id="2.40.160.20">
    <property type="match status" value="1"/>
</dbReference>
<keyword evidence="5" id="KW-1185">Reference proteome</keyword>
<reference evidence="4 5" key="1">
    <citation type="submission" date="2019-08" db="EMBL/GenBank/DDBJ databases">
        <authorList>
            <person name="Shi S."/>
        </authorList>
    </citation>
    <scope>NUCLEOTIDE SEQUENCE [LARGE SCALE GENOMIC DNA]</scope>
    <source>
        <strain evidence="4 5">GY10130</strain>
    </source>
</reference>
<feature type="domain" description="Outer membrane protein beta-barrel" evidence="3">
    <location>
        <begin position="8"/>
        <end position="147"/>
    </location>
</feature>
<evidence type="ECO:0000259" key="3">
    <source>
        <dbReference type="Pfam" id="PF13505"/>
    </source>
</evidence>
<dbReference type="InterPro" id="IPR011250">
    <property type="entry name" value="OMP/PagP_B-barrel"/>
</dbReference>
<keyword evidence="1 2" id="KW-0732">Signal</keyword>
<feature type="signal peptide" evidence="2">
    <location>
        <begin position="1"/>
        <end position="21"/>
    </location>
</feature>
<evidence type="ECO:0000313" key="4">
    <source>
        <dbReference type="EMBL" id="TXK22476.1"/>
    </source>
</evidence>
<dbReference type="RefSeq" id="WP_147924120.1">
    <property type="nucleotide sequence ID" value="NZ_VRTY01000155.1"/>
</dbReference>
<evidence type="ECO:0000256" key="2">
    <source>
        <dbReference type="SAM" id="SignalP"/>
    </source>
</evidence>
<feature type="chain" id="PRO_5022744359" evidence="2">
    <location>
        <begin position="22"/>
        <end position="183"/>
    </location>
</feature>
<dbReference type="Pfam" id="PF13505">
    <property type="entry name" value="OMP_b-brl"/>
    <property type="match status" value="1"/>
</dbReference>
<proteinExistence type="predicted"/>
<dbReference type="Proteomes" id="UP000321926">
    <property type="component" value="Unassembled WGS sequence"/>
</dbReference>
<dbReference type="InterPro" id="IPR027385">
    <property type="entry name" value="Beta-barrel_OMP"/>
</dbReference>
<name>A0A5C8IN96_9BACT</name>